<feature type="non-terminal residue" evidence="1">
    <location>
        <position position="1"/>
    </location>
</feature>
<protein>
    <submittedName>
        <fullName evidence="1">Uncharacterized protein</fullName>
    </submittedName>
</protein>
<dbReference type="OrthoDB" id="3937230at2759"/>
<reference evidence="1" key="1">
    <citation type="journal article" date="2021" name="Nat. Commun.">
        <title>Genetic determinants of endophytism in the Arabidopsis root mycobiome.</title>
        <authorList>
            <person name="Mesny F."/>
            <person name="Miyauchi S."/>
            <person name="Thiergart T."/>
            <person name="Pickel B."/>
            <person name="Atanasova L."/>
            <person name="Karlsson M."/>
            <person name="Huettel B."/>
            <person name="Barry K.W."/>
            <person name="Haridas S."/>
            <person name="Chen C."/>
            <person name="Bauer D."/>
            <person name="Andreopoulos W."/>
            <person name="Pangilinan J."/>
            <person name="LaButti K."/>
            <person name="Riley R."/>
            <person name="Lipzen A."/>
            <person name="Clum A."/>
            <person name="Drula E."/>
            <person name="Henrissat B."/>
            <person name="Kohler A."/>
            <person name="Grigoriev I.V."/>
            <person name="Martin F.M."/>
            <person name="Hacquard S."/>
        </authorList>
    </citation>
    <scope>NUCLEOTIDE SEQUENCE</scope>
    <source>
        <strain evidence="1">MPI-CAGE-CH-0243</strain>
    </source>
</reference>
<evidence type="ECO:0000313" key="2">
    <source>
        <dbReference type="Proteomes" id="UP000700596"/>
    </source>
</evidence>
<feature type="non-terminal residue" evidence="1">
    <location>
        <position position="71"/>
    </location>
</feature>
<dbReference type="EMBL" id="JAGMWT010000029">
    <property type="protein sequence ID" value="KAH7110053.1"/>
    <property type="molecule type" value="Genomic_DNA"/>
</dbReference>
<evidence type="ECO:0000313" key="1">
    <source>
        <dbReference type="EMBL" id="KAH7110053.1"/>
    </source>
</evidence>
<proteinExistence type="predicted"/>
<sequence>KFLLLMAQLGQPVRIKFVRSLSFSIARPRSAKKQPIKALGKNWPRAFEERHFELQMRRVKSIDLKRHNKNV</sequence>
<keyword evidence="2" id="KW-1185">Reference proteome</keyword>
<dbReference type="Proteomes" id="UP000700596">
    <property type="component" value="Unassembled WGS sequence"/>
</dbReference>
<organism evidence="1 2">
    <name type="scientific">Dendryphion nanum</name>
    <dbReference type="NCBI Taxonomy" id="256645"/>
    <lineage>
        <taxon>Eukaryota</taxon>
        <taxon>Fungi</taxon>
        <taxon>Dikarya</taxon>
        <taxon>Ascomycota</taxon>
        <taxon>Pezizomycotina</taxon>
        <taxon>Dothideomycetes</taxon>
        <taxon>Pleosporomycetidae</taxon>
        <taxon>Pleosporales</taxon>
        <taxon>Torulaceae</taxon>
        <taxon>Dendryphion</taxon>
    </lineage>
</organism>
<name>A0A9P9CZQ7_9PLEO</name>
<dbReference type="AlphaFoldDB" id="A0A9P9CZQ7"/>
<accession>A0A9P9CZQ7</accession>
<comment type="caution">
    <text evidence="1">The sequence shown here is derived from an EMBL/GenBank/DDBJ whole genome shotgun (WGS) entry which is preliminary data.</text>
</comment>
<gene>
    <name evidence="1" type="ORF">B0J11DRAFT_404979</name>
</gene>